<reference evidence="1 2" key="2">
    <citation type="journal article" date="2022" name="Mol. Ecol. Resour.">
        <title>The genomes of chicory, endive, great burdock and yacon provide insights into Asteraceae paleo-polyploidization history and plant inulin production.</title>
        <authorList>
            <person name="Fan W."/>
            <person name="Wang S."/>
            <person name="Wang H."/>
            <person name="Wang A."/>
            <person name="Jiang F."/>
            <person name="Liu H."/>
            <person name="Zhao H."/>
            <person name="Xu D."/>
            <person name="Zhang Y."/>
        </authorList>
    </citation>
    <scope>NUCLEOTIDE SEQUENCE [LARGE SCALE GENOMIC DNA]</scope>
    <source>
        <strain evidence="2">cv. Yunnan</strain>
        <tissue evidence="1">Leaves</tissue>
    </source>
</reference>
<evidence type="ECO:0000313" key="1">
    <source>
        <dbReference type="EMBL" id="KAI3828605.1"/>
    </source>
</evidence>
<reference evidence="2" key="1">
    <citation type="journal article" date="2022" name="Mol. Ecol. Resour.">
        <title>The genomes of chicory, endive, great burdock and yacon provide insights into Asteraceae palaeo-polyploidization history and plant inulin production.</title>
        <authorList>
            <person name="Fan W."/>
            <person name="Wang S."/>
            <person name="Wang H."/>
            <person name="Wang A."/>
            <person name="Jiang F."/>
            <person name="Liu H."/>
            <person name="Zhao H."/>
            <person name="Xu D."/>
            <person name="Zhang Y."/>
        </authorList>
    </citation>
    <scope>NUCLEOTIDE SEQUENCE [LARGE SCALE GENOMIC DNA]</scope>
    <source>
        <strain evidence="2">cv. Yunnan</strain>
    </source>
</reference>
<sequence length="241" mass="27301">MPGRGTMSKVHLMYEYQLAGVHEEQLAVWKVLDGVAFNNGGTEKEEEVARFDEGTFQLAHHWFSLDKNGKKCHVISARAIVEMVRKMDKLSLPESRFGEAIQCDSWKLCINSIIQSQLVSSSTTYAAYIVYKLPKNQSGFEVPMLVVDTLLSSDNNWYINLASPQTPIIRSKANQNTHNTLKGRKMKGLPQKRNDGWMEVQIWEFQTATATKMIPMCLKLATCGDKMLSGLIIHAFEFRPI</sequence>
<evidence type="ECO:0000313" key="2">
    <source>
        <dbReference type="Proteomes" id="UP001056120"/>
    </source>
</evidence>
<keyword evidence="2" id="KW-1185">Reference proteome</keyword>
<dbReference type="EMBL" id="CM042018">
    <property type="protein sequence ID" value="KAI3828605.1"/>
    <property type="molecule type" value="Genomic_DNA"/>
</dbReference>
<proteinExistence type="predicted"/>
<gene>
    <name evidence="1" type="ORF">L1987_02709</name>
</gene>
<comment type="caution">
    <text evidence="1">The sequence shown here is derived from an EMBL/GenBank/DDBJ whole genome shotgun (WGS) entry which is preliminary data.</text>
</comment>
<dbReference type="Proteomes" id="UP001056120">
    <property type="component" value="Linkage Group LG01"/>
</dbReference>
<protein>
    <submittedName>
        <fullName evidence="1">Uncharacterized protein</fullName>
    </submittedName>
</protein>
<organism evidence="1 2">
    <name type="scientific">Smallanthus sonchifolius</name>
    <dbReference type="NCBI Taxonomy" id="185202"/>
    <lineage>
        <taxon>Eukaryota</taxon>
        <taxon>Viridiplantae</taxon>
        <taxon>Streptophyta</taxon>
        <taxon>Embryophyta</taxon>
        <taxon>Tracheophyta</taxon>
        <taxon>Spermatophyta</taxon>
        <taxon>Magnoliopsida</taxon>
        <taxon>eudicotyledons</taxon>
        <taxon>Gunneridae</taxon>
        <taxon>Pentapetalae</taxon>
        <taxon>asterids</taxon>
        <taxon>campanulids</taxon>
        <taxon>Asterales</taxon>
        <taxon>Asteraceae</taxon>
        <taxon>Asteroideae</taxon>
        <taxon>Heliantheae alliance</taxon>
        <taxon>Millerieae</taxon>
        <taxon>Smallanthus</taxon>
    </lineage>
</organism>
<accession>A0ACB9K8T1</accession>
<name>A0ACB9K8T1_9ASTR</name>